<evidence type="ECO:0000256" key="3">
    <source>
        <dbReference type="ARBA" id="ARBA00022691"/>
    </source>
</evidence>
<dbReference type="CDD" id="cd02440">
    <property type="entry name" value="AdoMet_MTases"/>
    <property type="match status" value="1"/>
</dbReference>
<protein>
    <recommendedName>
        <fullName evidence="7">Methyltransferase-like protein 23</fullName>
    </recommendedName>
</protein>
<dbReference type="AlphaFoldDB" id="A0A8S1CXU9"/>
<dbReference type="InterPro" id="IPR029063">
    <property type="entry name" value="SAM-dependent_MTases_sf"/>
</dbReference>
<evidence type="ECO:0000313" key="5">
    <source>
        <dbReference type="EMBL" id="CAB3372879.1"/>
    </source>
</evidence>
<dbReference type="PANTHER" id="PTHR14614:SF164">
    <property type="entry name" value="HISTONE-ARGININE METHYLTRANSFERASE METTL23"/>
    <property type="match status" value="1"/>
</dbReference>
<accession>A0A8S1CXU9</accession>
<dbReference type="SUPFAM" id="SSF53335">
    <property type="entry name" value="S-adenosyl-L-methionine-dependent methyltransferases"/>
    <property type="match status" value="1"/>
</dbReference>
<dbReference type="GO" id="GO:0005737">
    <property type="term" value="C:cytoplasm"/>
    <property type="evidence" value="ECO:0007669"/>
    <property type="project" value="TreeGrafter"/>
</dbReference>
<reference evidence="5 6" key="1">
    <citation type="submission" date="2020-04" db="EMBL/GenBank/DDBJ databases">
        <authorList>
            <person name="Alioto T."/>
            <person name="Alioto T."/>
            <person name="Gomez Garrido J."/>
        </authorList>
    </citation>
    <scope>NUCLEOTIDE SEQUENCE [LARGE SCALE GENOMIC DNA]</scope>
</reference>
<dbReference type="GO" id="GO:0008168">
    <property type="term" value="F:methyltransferase activity"/>
    <property type="evidence" value="ECO:0007669"/>
    <property type="project" value="UniProtKB-KW"/>
</dbReference>
<organism evidence="5 6">
    <name type="scientific">Cloeon dipterum</name>
    <dbReference type="NCBI Taxonomy" id="197152"/>
    <lineage>
        <taxon>Eukaryota</taxon>
        <taxon>Metazoa</taxon>
        <taxon>Ecdysozoa</taxon>
        <taxon>Arthropoda</taxon>
        <taxon>Hexapoda</taxon>
        <taxon>Insecta</taxon>
        <taxon>Pterygota</taxon>
        <taxon>Palaeoptera</taxon>
        <taxon>Ephemeroptera</taxon>
        <taxon>Pisciforma</taxon>
        <taxon>Baetidae</taxon>
        <taxon>Cloeon</taxon>
    </lineage>
</organism>
<keyword evidence="1" id="KW-0489">Methyltransferase</keyword>
<dbReference type="Pfam" id="PF10294">
    <property type="entry name" value="Methyltransf_16"/>
    <property type="match status" value="1"/>
</dbReference>
<dbReference type="OrthoDB" id="407325at2759"/>
<dbReference type="InterPro" id="IPR019410">
    <property type="entry name" value="Methyltransf_16"/>
</dbReference>
<proteinExistence type="inferred from homology"/>
<sequence>MSDGSGEKIKKFVFKTKNPIIDGSTPETLEVIIPELLQASYNFYTWPSAPVLAWFLWEHRRELPGKRVLEIGAGTSLPGIVAAKCGAEVTLSDCASLPRSLQHCQRVCDVNGLTGRVRVIGLSWGLFLHNSFNLGPVDLILGSDCFYEPSLFEDILRGAQTGRSIIY</sequence>
<dbReference type="PANTHER" id="PTHR14614">
    <property type="entry name" value="HEPATOCELLULAR CARCINOMA-ASSOCIATED ANTIGEN"/>
    <property type="match status" value="1"/>
</dbReference>
<dbReference type="GO" id="GO:0032259">
    <property type="term" value="P:methylation"/>
    <property type="evidence" value="ECO:0007669"/>
    <property type="project" value="UniProtKB-KW"/>
</dbReference>
<dbReference type="Proteomes" id="UP000494165">
    <property type="component" value="Unassembled WGS sequence"/>
</dbReference>
<keyword evidence="3" id="KW-0949">S-adenosyl-L-methionine</keyword>
<keyword evidence="6" id="KW-1185">Reference proteome</keyword>
<evidence type="ECO:0008006" key="7">
    <source>
        <dbReference type="Google" id="ProtNLM"/>
    </source>
</evidence>
<dbReference type="GO" id="GO:0005634">
    <property type="term" value="C:nucleus"/>
    <property type="evidence" value="ECO:0007669"/>
    <property type="project" value="TreeGrafter"/>
</dbReference>
<comment type="caution">
    <text evidence="5">The sequence shown here is derived from an EMBL/GenBank/DDBJ whole genome shotgun (WGS) entry which is preliminary data.</text>
</comment>
<evidence type="ECO:0000313" key="6">
    <source>
        <dbReference type="Proteomes" id="UP000494165"/>
    </source>
</evidence>
<keyword evidence="2" id="KW-0808">Transferase</keyword>
<evidence type="ECO:0000256" key="4">
    <source>
        <dbReference type="ARBA" id="ARBA00043988"/>
    </source>
</evidence>
<evidence type="ECO:0000256" key="2">
    <source>
        <dbReference type="ARBA" id="ARBA00022679"/>
    </source>
</evidence>
<dbReference type="EMBL" id="CADEPI010000077">
    <property type="protein sequence ID" value="CAB3372879.1"/>
    <property type="molecule type" value="Genomic_DNA"/>
</dbReference>
<gene>
    <name evidence="5" type="ORF">CLODIP_2_CD01918</name>
</gene>
<evidence type="ECO:0000256" key="1">
    <source>
        <dbReference type="ARBA" id="ARBA00022603"/>
    </source>
</evidence>
<name>A0A8S1CXU9_9INSE</name>
<comment type="similarity">
    <text evidence="4">Belongs to the methyltransferase superfamily. METTL23 family.</text>
</comment>
<dbReference type="Gene3D" id="3.40.50.150">
    <property type="entry name" value="Vaccinia Virus protein VP39"/>
    <property type="match status" value="1"/>
</dbReference>